<evidence type="ECO:0000256" key="1">
    <source>
        <dbReference type="ARBA" id="ARBA00022679"/>
    </source>
</evidence>
<keyword evidence="2" id="KW-0548">Nucleotidyltransferase</keyword>
<dbReference type="Pfam" id="PF01467">
    <property type="entry name" value="CTP_transf_like"/>
    <property type="match status" value="1"/>
</dbReference>
<protein>
    <recommendedName>
        <fullName evidence="3">Cytidyltransferase-like domain-containing protein</fullName>
    </recommendedName>
</protein>
<feature type="domain" description="Cytidyltransferase-like" evidence="3">
    <location>
        <begin position="26"/>
        <end position="129"/>
    </location>
</feature>
<dbReference type="NCBIfam" id="TIGR00125">
    <property type="entry name" value="cyt_tran_rel"/>
    <property type="match status" value="1"/>
</dbReference>
<dbReference type="STRING" id="1817813.A2008_11320"/>
<reference evidence="4 5" key="1">
    <citation type="journal article" date="2016" name="Nat. Commun.">
        <title>Thousands of microbial genomes shed light on interconnected biogeochemical processes in an aquifer system.</title>
        <authorList>
            <person name="Anantharaman K."/>
            <person name="Brown C.T."/>
            <person name="Hug L.A."/>
            <person name="Sharon I."/>
            <person name="Castelle C.J."/>
            <person name="Probst A.J."/>
            <person name="Thomas B.C."/>
            <person name="Singh A."/>
            <person name="Wilkins M.J."/>
            <person name="Karaoz U."/>
            <person name="Brodie E.L."/>
            <person name="Williams K.H."/>
            <person name="Hubbard S.S."/>
            <person name="Banfield J.F."/>
        </authorList>
    </citation>
    <scope>NUCLEOTIDE SEQUENCE [LARGE SCALE GENOMIC DNA]</scope>
</reference>
<dbReference type="InterPro" id="IPR014729">
    <property type="entry name" value="Rossmann-like_a/b/a_fold"/>
</dbReference>
<proteinExistence type="predicted"/>
<dbReference type="AlphaFoldDB" id="A0A1F7WDF7"/>
<evidence type="ECO:0000259" key="3">
    <source>
        <dbReference type="Pfam" id="PF01467"/>
    </source>
</evidence>
<evidence type="ECO:0000313" key="5">
    <source>
        <dbReference type="Proteomes" id="UP000178735"/>
    </source>
</evidence>
<sequence>MSKIKNLEEVKLIRYSAAKLGRKFVFTNGCFDILHVGHLRSLSEAKKLGDILTVAINSDESLKSLKKLSQPVTVEAERAELLAGLTCVDYVVVFDAPTADGIILELKPDICAKGTDYTEQSVPERETILSFGGAIAITGDPKAHSTKDIISKIKSRI</sequence>
<dbReference type="PANTHER" id="PTHR43793:SF2">
    <property type="entry name" value="BIFUNCTIONAL PROTEIN HLDE"/>
    <property type="match status" value="1"/>
</dbReference>
<evidence type="ECO:0000256" key="2">
    <source>
        <dbReference type="ARBA" id="ARBA00022695"/>
    </source>
</evidence>
<dbReference type="Gene3D" id="3.40.50.620">
    <property type="entry name" value="HUPs"/>
    <property type="match status" value="1"/>
</dbReference>
<keyword evidence="1" id="KW-0808">Transferase</keyword>
<dbReference type="GO" id="GO:0016779">
    <property type="term" value="F:nucleotidyltransferase activity"/>
    <property type="evidence" value="ECO:0007669"/>
    <property type="project" value="UniProtKB-KW"/>
</dbReference>
<dbReference type="InterPro" id="IPR004821">
    <property type="entry name" value="Cyt_trans-like"/>
</dbReference>
<gene>
    <name evidence="4" type="ORF">A2008_11320</name>
</gene>
<dbReference type="InterPro" id="IPR050385">
    <property type="entry name" value="Archaeal_FAD_synthase"/>
</dbReference>
<dbReference type="PANTHER" id="PTHR43793">
    <property type="entry name" value="FAD SYNTHASE"/>
    <property type="match status" value="1"/>
</dbReference>
<organism evidence="4 5">
    <name type="scientific">Candidatus Wallbacteria bacterium GWC2_49_35</name>
    <dbReference type="NCBI Taxonomy" id="1817813"/>
    <lineage>
        <taxon>Bacteria</taxon>
        <taxon>Candidatus Walliibacteriota</taxon>
    </lineage>
</organism>
<dbReference type="EMBL" id="MGFH01000248">
    <property type="protein sequence ID" value="OGM00861.1"/>
    <property type="molecule type" value="Genomic_DNA"/>
</dbReference>
<comment type="caution">
    <text evidence="4">The sequence shown here is derived from an EMBL/GenBank/DDBJ whole genome shotgun (WGS) entry which is preliminary data.</text>
</comment>
<name>A0A1F7WDF7_9BACT</name>
<dbReference type="SUPFAM" id="SSF52374">
    <property type="entry name" value="Nucleotidylyl transferase"/>
    <property type="match status" value="1"/>
</dbReference>
<accession>A0A1F7WDF7</accession>
<evidence type="ECO:0000313" key="4">
    <source>
        <dbReference type="EMBL" id="OGM00861.1"/>
    </source>
</evidence>
<dbReference type="Proteomes" id="UP000178735">
    <property type="component" value="Unassembled WGS sequence"/>
</dbReference>